<keyword evidence="1" id="KW-0472">Membrane</keyword>
<feature type="non-terminal residue" evidence="3">
    <location>
        <position position="150"/>
    </location>
</feature>
<dbReference type="OrthoDB" id="5855683at2759"/>
<dbReference type="AlphaFoldDB" id="A0A0B2UPG5"/>
<evidence type="ECO:0000313" key="4">
    <source>
        <dbReference type="EMBL" id="VDM39829.1"/>
    </source>
</evidence>
<dbReference type="EMBL" id="UYWY01019928">
    <property type="protein sequence ID" value="VDM39829.1"/>
    <property type="molecule type" value="Genomic_DNA"/>
</dbReference>
<reference evidence="4" key="2">
    <citation type="submission" date="2018-11" db="EMBL/GenBank/DDBJ databases">
        <authorList>
            <consortium name="Pathogen Informatics"/>
        </authorList>
    </citation>
    <scope>NUCLEOTIDE SEQUENCE [LARGE SCALE GENOMIC DNA]</scope>
</reference>
<keyword evidence="2" id="KW-0732">Signal</keyword>
<dbReference type="Proteomes" id="UP000031036">
    <property type="component" value="Unassembled WGS sequence"/>
</dbReference>
<evidence type="ECO:0000256" key="1">
    <source>
        <dbReference type="SAM" id="Phobius"/>
    </source>
</evidence>
<protein>
    <recommendedName>
        <fullName evidence="6">Activin_recp domain-containing protein</fullName>
    </recommendedName>
</protein>
<evidence type="ECO:0008006" key="6">
    <source>
        <dbReference type="Google" id="ProtNLM"/>
    </source>
</evidence>
<evidence type="ECO:0000313" key="3">
    <source>
        <dbReference type="EMBL" id="KHN71248.1"/>
    </source>
</evidence>
<accession>A0A0B2UPG5</accession>
<keyword evidence="5" id="KW-1185">Reference proteome</keyword>
<feature type="transmembrane region" description="Helical" evidence="1">
    <location>
        <begin position="123"/>
        <end position="145"/>
    </location>
</feature>
<keyword evidence="1" id="KW-1133">Transmembrane helix</keyword>
<dbReference type="OMA" id="GEVCCCK"/>
<feature type="signal peptide" evidence="2">
    <location>
        <begin position="1"/>
        <end position="28"/>
    </location>
</feature>
<organism evidence="3 5">
    <name type="scientific">Toxocara canis</name>
    <name type="common">Canine roundworm</name>
    <dbReference type="NCBI Taxonomy" id="6265"/>
    <lineage>
        <taxon>Eukaryota</taxon>
        <taxon>Metazoa</taxon>
        <taxon>Ecdysozoa</taxon>
        <taxon>Nematoda</taxon>
        <taxon>Chromadorea</taxon>
        <taxon>Rhabditida</taxon>
        <taxon>Spirurina</taxon>
        <taxon>Ascaridomorpha</taxon>
        <taxon>Ascaridoidea</taxon>
        <taxon>Toxocaridae</taxon>
        <taxon>Toxocara</taxon>
    </lineage>
</organism>
<keyword evidence="1" id="KW-0812">Transmembrane</keyword>
<evidence type="ECO:0000313" key="5">
    <source>
        <dbReference type="Proteomes" id="UP000031036"/>
    </source>
</evidence>
<feature type="chain" id="PRO_5010412422" description="Activin_recp domain-containing protein" evidence="2">
    <location>
        <begin position="29"/>
        <end position="150"/>
    </location>
</feature>
<evidence type="ECO:0000256" key="2">
    <source>
        <dbReference type="SAM" id="SignalP"/>
    </source>
</evidence>
<sequence length="150" mass="16985">MRVLCCCCCCCYWLLLLLVLAAPWPAEGLVCISHHEYYEDGKTRVINLGRCGSSNGFCVKAHYWDKDESQKRGFSRGCDKNDCVHFGEQEYGWRPDGCRKHKDFGSEGLICCCQRDLCNGSPALGFSISTLFTFYLLLVLSSLLLRSILF</sequence>
<gene>
    <name evidence="3" type="ORF">Tcan_00962</name>
    <name evidence="4" type="ORF">TCNE_LOCUS8508</name>
</gene>
<dbReference type="EMBL" id="JPKZ01022562">
    <property type="protein sequence ID" value="KHN71248.1"/>
    <property type="molecule type" value="Genomic_DNA"/>
</dbReference>
<name>A0A0B2UPG5_TOXCA</name>
<reference evidence="3 5" key="1">
    <citation type="submission" date="2014-11" db="EMBL/GenBank/DDBJ databases">
        <title>Genetic blueprint of the zoonotic pathogen Toxocara canis.</title>
        <authorList>
            <person name="Zhu X.-Q."/>
            <person name="Korhonen P.K."/>
            <person name="Cai H."/>
            <person name="Young N.D."/>
            <person name="Nejsum P."/>
            <person name="von Samson-Himmelstjerna G."/>
            <person name="Boag P.R."/>
            <person name="Tan P."/>
            <person name="Li Q."/>
            <person name="Min J."/>
            <person name="Yang Y."/>
            <person name="Wang X."/>
            <person name="Fang X."/>
            <person name="Hall R.S."/>
            <person name="Hofmann A."/>
            <person name="Sternberg P.W."/>
            <person name="Jex A.R."/>
            <person name="Gasser R.B."/>
        </authorList>
    </citation>
    <scope>NUCLEOTIDE SEQUENCE [LARGE SCALE GENOMIC DNA]</scope>
    <source>
        <strain evidence="3">PN_DK_2014</strain>
    </source>
</reference>
<proteinExistence type="predicted"/>